<dbReference type="OrthoDB" id="2684236at2759"/>
<dbReference type="Pfam" id="PF07173">
    <property type="entry name" value="GRDP-like"/>
    <property type="match status" value="1"/>
</dbReference>
<gene>
    <name evidence="2" type="ORF">BMF94_4692</name>
</gene>
<evidence type="ECO:0000256" key="1">
    <source>
        <dbReference type="SAM" id="MobiDB-lite"/>
    </source>
</evidence>
<dbReference type="PANTHER" id="PTHR34365:SF7">
    <property type="entry name" value="GLYCINE-RICH DOMAIN-CONTAINING PROTEIN 1"/>
    <property type="match status" value="1"/>
</dbReference>
<name>A0A2S5B6H8_9BASI</name>
<dbReference type="STRING" id="741276.A0A2S5B6H8"/>
<evidence type="ECO:0000313" key="2">
    <source>
        <dbReference type="EMBL" id="POY72388.1"/>
    </source>
</evidence>
<sequence>MPFLRRLLSRNNGGTATNDDGGRPHDEPPTYEPSNGAHVAPDYVADEDDAPPPAFDFPTSYSVGHHPNRESSGTLFIIRSDVQAHVRLLAAFERLRQKVEAGCAGIAADLDPKSRWSLFVNVAVHRLEMFLRIMSMMSNEGHMEQVLPPLDVAMALHAYMLQPLHALTERDHQPDTRGSGQTVCGRQAAGRTASVWDQADSAVRRREFLPLRANPASSSLTDTETQAFAINGSTFELPASPAMQSVWSDLTNTPYDPLEYFATAETRTTPEIHGFPSIEVPWITPEKTGYAQEGFKAKSPDGLIYTHATLGIAKLASDVYRCKDDPLATLACVIAGPEAVLSRNGQLLTSPDHSGTVVSPWLLPEQPAGAPGARWVATRMARTLEIRHSDNPQDLATAYKWDRDTVEKTFLATLGMYKQGGINGILNCYIRGEPFSVDLVPLILREADFTRDLSKLGWFTPGKLDEDTATLDRIIARYHGFMDVVAANPPLTCIPTVDIELAWQTHLLKPTYLSDVHSEVGRLVDHDPAIEESALARLFDETSDAWTAKLAISALRSHIRGSASTADAPTRAEYSARGYPDNSATHPSELVCVTLANKSDALRERQKRHKVAQARKKEAESGAVPPCALAGVTGGAYLKPNLQSVCYGTSGYALSEEDGFVICARLADPATVLGGEGYGPHAVPGRAMSVAAFRAQAGAPSSLVWEGLAINAMGVGAGGFSM</sequence>
<proteinExistence type="predicted"/>
<keyword evidence="3" id="KW-1185">Reference proteome</keyword>
<evidence type="ECO:0000313" key="3">
    <source>
        <dbReference type="Proteomes" id="UP000237144"/>
    </source>
</evidence>
<dbReference type="EMBL" id="PJQD01000050">
    <property type="protein sequence ID" value="POY72388.1"/>
    <property type="molecule type" value="Genomic_DNA"/>
</dbReference>
<dbReference type="Proteomes" id="UP000237144">
    <property type="component" value="Unassembled WGS sequence"/>
</dbReference>
<dbReference type="PANTHER" id="PTHR34365">
    <property type="entry name" value="ENOLASE (DUF1399)"/>
    <property type="match status" value="1"/>
</dbReference>
<feature type="region of interest" description="Disordered" evidence="1">
    <location>
        <begin position="1"/>
        <end position="63"/>
    </location>
</feature>
<protein>
    <submittedName>
        <fullName evidence="2">Uncharacterized protein</fullName>
    </submittedName>
</protein>
<reference evidence="2 3" key="1">
    <citation type="journal article" date="2018" name="Front. Microbiol.">
        <title>Prospects for Fungal Bioremediation of Acidic Radioactive Waste Sites: Characterization and Genome Sequence of Rhodotorula taiwanensis MD1149.</title>
        <authorList>
            <person name="Tkavc R."/>
            <person name="Matrosova V.Y."/>
            <person name="Grichenko O.E."/>
            <person name="Gostincar C."/>
            <person name="Volpe R.P."/>
            <person name="Klimenkova P."/>
            <person name="Gaidamakova E.K."/>
            <person name="Zhou C.E."/>
            <person name="Stewart B.J."/>
            <person name="Lyman M.G."/>
            <person name="Malfatti S.A."/>
            <person name="Rubinfeld B."/>
            <person name="Courtot M."/>
            <person name="Singh J."/>
            <person name="Dalgard C.L."/>
            <person name="Hamilton T."/>
            <person name="Frey K.G."/>
            <person name="Gunde-Cimerman N."/>
            <person name="Dugan L."/>
            <person name="Daly M.J."/>
        </authorList>
    </citation>
    <scope>NUCLEOTIDE SEQUENCE [LARGE SCALE GENOMIC DNA]</scope>
    <source>
        <strain evidence="2 3">MD1149</strain>
    </source>
</reference>
<comment type="caution">
    <text evidence="2">The sequence shown here is derived from an EMBL/GenBank/DDBJ whole genome shotgun (WGS) entry which is preliminary data.</text>
</comment>
<organism evidence="2 3">
    <name type="scientific">Rhodotorula taiwanensis</name>
    <dbReference type="NCBI Taxonomy" id="741276"/>
    <lineage>
        <taxon>Eukaryota</taxon>
        <taxon>Fungi</taxon>
        <taxon>Dikarya</taxon>
        <taxon>Basidiomycota</taxon>
        <taxon>Pucciniomycotina</taxon>
        <taxon>Microbotryomycetes</taxon>
        <taxon>Sporidiobolales</taxon>
        <taxon>Sporidiobolaceae</taxon>
        <taxon>Rhodotorula</taxon>
    </lineage>
</organism>
<accession>A0A2S5B6H8</accession>
<dbReference type="AlphaFoldDB" id="A0A2S5B6H8"/>
<feature type="region of interest" description="Disordered" evidence="1">
    <location>
        <begin position="170"/>
        <end position="190"/>
    </location>
</feature>
<dbReference type="InterPro" id="IPR009836">
    <property type="entry name" value="GRDP-like"/>
</dbReference>